<feature type="transmembrane region" description="Helical" evidence="5">
    <location>
        <begin position="20"/>
        <end position="41"/>
    </location>
</feature>
<reference evidence="6" key="1">
    <citation type="submission" date="2023-06" db="EMBL/GenBank/DDBJ databases">
        <authorList>
            <consortium name="Lawrence Berkeley National Laboratory"/>
            <person name="Ahrendt S."/>
            <person name="Sahu N."/>
            <person name="Indic B."/>
            <person name="Wong-Bajracharya J."/>
            <person name="Merenyi Z."/>
            <person name="Ke H.-M."/>
            <person name="Monk M."/>
            <person name="Kocsube S."/>
            <person name="Drula E."/>
            <person name="Lipzen A."/>
            <person name="Balint B."/>
            <person name="Henrissat B."/>
            <person name="Andreopoulos B."/>
            <person name="Martin F.M."/>
            <person name="Harder C.B."/>
            <person name="Rigling D."/>
            <person name="Ford K.L."/>
            <person name="Foster G.D."/>
            <person name="Pangilinan J."/>
            <person name="Papanicolaou A."/>
            <person name="Barry K."/>
            <person name="LaButti K."/>
            <person name="Viragh M."/>
            <person name="Koriabine M."/>
            <person name="Yan M."/>
            <person name="Riley R."/>
            <person name="Champramary S."/>
            <person name="Plett K.L."/>
            <person name="Tsai I.J."/>
            <person name="Slot J."/>
            <person name="Sipos G."/>
            <person name="Plett J."/>
            <person name="Nagy L.G."/>
            <person name="Grigoriev I.V."/>
        </authorList>
    </citation>
    <scope>NUCLEOTIDE SEQUENCE</scope>
    <source>
        <strain evidence="6">HWK02</strain>
    </source>
</reference>
<feature type="transmembrane region" description="Helical" evidence="5">
    <location>
        <begin position="53"/>
        <end position="72"/>
    </location>
</feature>
<feature type="transmembrane region" description="Helical" evidence="5">
    <location>
        <begin position="225"/>
        <end position="243"/>
    </location>
</feature>
<dbReference type="GO" id="GO:0000324">
    <property type="term" value="C:fungal-type vacuole"/>
    <property type="evidence" value="ECO:0007669"/>
    <property type="project" value="TreeGrafter"/>
</dbReference>
<accession>A0AA39PZ43</accession>
<dbReference type="PANTHER" id="PTHR31465">
    <property type="entry name" value="PROTEIN RTA1-RELATED"/>
    <property type="match status" value="1"/>
</dbReference>
<evidence type="ECO:0000256" key="2">
    <source>
        <dbReference type="ARBA" id="ARBA00022692"/>
    </source>
</evidence>
<protein>
    <submittedName>
        <fullName evidence="6">RTA1 like protein-domain-containing protein</fullName>
    </submittedName>
</protein>
<comment type="caution">
    <text evidence="6">The sequence shown here is derived from an EMBL/GenBank/DDBJ whole genome shotgun (WGS) entry which is preliminary data.</text>
</comment>
<dbReference type="EMBL" id="JAUEPU010000030">
    <property type="protein sequence ID" value="KAK0492304.1"/>
    <property type="molecule type" value="Genomic_DNA"/>
</dbReference>
<keyword evidence="2 5" id="KW-0812">Transmembrane</keyword>
<dbReference type="AlphaFoldDB" id="A0AA39PZ43"/>
<evidence type="ECO:0000256" key="4">
    <source>
        <dbReference type="ARBA" id="ARBA00023136"/>
    </source>
</evidence>
<keyword evidence="3 5" id="KW-1133">Transmembrane helix</keyword>
<dbReference type="Proteomes" id="UP001175228">
    <property type="component" value="Unassembled WGS sequence"/>
</dbReference>
<feature type="transmembrane region" description="Helical" evidence="5">
    <location>
        <begin position="92"/>
        <end position="115"/>
    </location>
</feature>
<feature type="transmembrane region" description="Helical" evidence="5">
    <location>
        <begin position="127"/>
        <end position="149"/>
    </location>
</feature>
<dbReference type="Pfam" id="PF04479">
    <property type="entry name" value="RTA1"/>
    <property type="match status" value="1"/>
</dbReference>
<organism evidence="6 7">
    <name type="scientific">Armillaria luteobubalina</name>
    <dbReference type="NCBI Taxonomy" id="153913"/>
    <lineage>
        <taxon>Eukaryota</taxon>
        <taxon>Fungi</taxon>
        <taxon>Dikarya</taxon>
        <taxon>Basidiomycota</taxon>
        <taxon>Agaricomycotina</taxon>
        <taxon>Agaricomycetes</taxon>
        <taxon>Agaricomycetidae</taxon>
        <taxon>Agaricales</taxon>
        <taxon>Marasmiineae</taxon>
        <taxon>Physalacriaceae</taxon>
        <taxon>Armillaria</taxon>
    </lineage>
</organism>
<evidence type="ECO:0000256" key="3">
    <source>
        <dbReference type="ARBA" id="ARBA00022989"/>
    </source>
</evidence>
<keyword evidence="7" id="KW-1185">Reference proteome</keyword>
<proteinExistence type="predicted"/>
<gene>
    <name evidence="6" type="ORF">EDD18DRAFT_1334341</name>
</gene>
<feature type="transmembrane region" description="Helical" evidence="5">
    <location>
        <begin position="169"/>
        <end position="192"/>
    </location>
</feature>
<evidence type="ECO:0000313" key="6">
    <source>
        <dbReference type="EMBL" id="KAK0492304.1"/>
    </source>
</evidence>
<evidence type="ECO:0000256" key="1">
    <source>
        <dbReference type="ARBA" id="ARBA00004141"/>
    </source>
</evidence>
<evidence type="ECO:0000313" key="7">
    <source>
        <dbReference type="Proteomes" id="UP001175228"/>
    </source>
</evidence>
<comment type="subcellular location">
    <subcellularLocation>
        <location evidence="1">Membrane</location>
        <topology evidence="1">Multi-pass membrane protein</topology>
    </subcellularLocation>
</comment>
<keyword evidence="4 5" id="KW-0472">Membrane</keyword>
<evidence type="ECO:0000256" key="5">
    <source>
        <dbReference type="SAM" id="Phobius"/>
    </source>
</evidence>
<name>A0AA39PZ43_9AGAR</name>
<sequence length="313" mass="34505">MSLEHVKALAQMEAQDDDLYGYVPTKGITLMFIILFGISTLTHTVQGAYFRMWWTIPTILLGGSLEILGWSARFWSSISPRLDTPFTIQITATIIGPTPLVAANFIILGAIIRILGPAYSRLSPRAYSRIFISCDILALLTQAAGGSMASSNGDVNAVKIGSNVMLGGIAFQLGVIVFYAILGSEFLLRYNYDRPFIRRRNRSPSSMIVSSPHTERGVIDKRLKYMIRALAFSTICLTIRAIYRTIELADGWDGKVIHTQAYFNVFDGAMVVLAIYSLNFAHPGYMIGRGMGKDRAIEEQKTESAVELAAATN</sequence>
<dbReference type="PANTHER" id="PTHR31465:SF9">
    <property type="entry name" value="SPHINGOID LONG-CHAIN BASE TRANSPORTER RSB1"/>
    <property type="match status" value="1"/>
</dbReference>
<dbReference type="GO" id="GO:0005886">
    <property type="term" value="C:plasma membrane"/>
    <property type="evidence" value="ECO:0007669"/>
    <property type="project" value="TreeGrafter"/>
</dbReference>
<feature type="transmembrane region" description="Helical" evidence="5">
    <location>
        <begin position="263"/>
        <end position="281"/>
    </location>
</feature>
<dbReference type="InterPro" id="IPR007568">
    <property type="entry name" value="RTA1"/>
</dbReference>